<gene>
    <name evidence="3" type="ORF">BP5553_03951</name>
</gene>
<feature type="compositionally biased region" description="Low complexity" evidence="1">
    <location>
        <begin position="159"/>
        <end position="172"/>
    </location>
</feature>
<feature type="region of interest" description="Disordered" evidence="1">
    <location>
        <begin position="31"/>
        <end position="64"/>
    </location>
</feature>
<evidence type="ECO:0000256" key="2">
    <source>
        <dbReference type="SAM" id="Phobius"/>
    </source>
</evidence>
<reference evidence="3 4" key="1">
    <citation type="journal article" date="2018" name="IMA Fungus">
        <title>IMA Genome-F 9: Draft genome sequence of Annulohypoxylon stygium, Aspergillus mulundensis, Berkeleyomyces basicola (syn. Thielaviopsis basicola), Ceratocystis smalleyi, two Cercospora beticola strains, Coleophoma cylindrospora, Fusarium fracticaudum, Phialophora cf. hyalina, and Morchella septimelata.</title>
        <authorList>
            <person name="Wingfield B.D."/>
            <person name="Bills G.F."/>
            <person name="Dong Y."/>
            <person name="Huang W."/>
            <person name="Nel W.J."/>
            <person name="Swalarsk-Parry B.S."/>
            <person name="Vaghefi N."/>
            <person name="Wilken P.M."/>
            <person name="An Z."/>
            <person name="de Beer Z.W."/>
            <person name="De Vos L."/>
            <person name="Chen L."/>
            <person name="Duong T.A."/>
            <person name="Gao Y."/>
            <person name="Hammerbacher A."/>
            <person name="Kikkert J.R."/>
            <person name="Li Y."/>
            <person name="Li H."/>
            <person name="Li K."/>
            <person name="Li Q."/>
            <person name="Liu X."/>
            <person name="Ma X."/>
            <person name="Naidoo K."/>
            <person name="Pethybridge S.J."/>
            <person name="Sun J."/>
            <person name="Steenkamp E.T."/>
            <person name="van der Nest M.A."/>
            <person name="van Wyk S."/>
            <person name="Wingfield M.J."/>
            <person name="Xiong C."/>
            <person name="Yue Q."/>
            <person name="Zhang X."/>
        </authorList>
    </citation>
    <scope>NUCLEOTIDE SEQUENCE [LARGE SCALE GENOMIC DNA]</scope>
    <source>
        <strain evidence="3 4">BP 5553</strain>
    </source>
</reference>
<keyword evidence="2" id="KW-1133">Transmembrane helix</keyword>
<accession>A0A370TVQ7</accession>
<dbReference type="Proteomes" id="UP000254866">
    <property type="component" value="Unassembled WGS sequence"/>
</dbReference>
<proteinExistence type="predicted"/>
<dbReference type="GeneID" id="43596800"/>
<sequence>MSSAPLPASRILSISPSLSRTETYLPTATTTITQESQCNSHNGNNVGATSAPLTPQNTTRPPTTSHHIKYFGAGAYPSYVVLSVTRPTTTYTTIVPLGNSFPTDASSSASPPETTAQTPGIPTSSIVGIIVGCILAFGMLAGVFYVYALRAKRHRFMQRRGGSSRKTTSTGTRSRRSRRSSSGAGGQPPPPGGVFPPAGEP</sequence>
<name>A0A370TVQ7_9HELO</name>
<evidence type="ECO:0008006" key="5">
    <source>
        <dbReference type="Google" id="ProtNLM"/>
    </source>
</evidence>
<comment type="caution">
    <text evidence="3">The sequence shown here is derived from an EMBL/GenBank/DDBJ whole genome shotgun (WGS) entry which is preliminary data.</text>
</comment>
<dbReference type="EMBL" id="NPIC01000002">
    <property type="protein sequence ID" value="RDL39611.1"/>
    <property type="molecule type" value="Genomic_DNA"/>
</dbReference>
<dbReference type="STRING" id="2656787.A0A370TVQ7"/>
<feature type="transmembrane region" description="Helical" evidence="2">
    <location>
        <begin position="126"/>
        <end position="149"/>
    </location>
</feature>
<keyword evidence="2" id="KW-0472">Membrane</keyword>
<dbReference type="AlphaFoldDB" id="A0A370TVQ7"/>
<organism evidence="3 4">
    <name type="scientific">Venustampulla echinocandica</name>
    <dbReference type="NCBI Taxonomy" id="2656787"/>
    <lineage>
        <taxon>Eukaryota</taxon>
        <taxon>Fungi</taxon>
        <taxon>Dikarya</taxon>
        <taxon>Ascomycota</taxon>
        <taxon>Pezizomycotina</taxon>
        <taxon>Leotiomycetes</taxon>
        <taxon>Helotiales</taxon>
        <taxon>Pleuroascaceae</taxon>
        <taxon>Venustampulla</taxon>
    </lineage>
</organism>
<feature type="compositionally biased region" description="Pro residues" evidence="1">
    <location>
        <begin position="187"/>
        <end position="201"/>
    </location>
</feature>
<feature type="region of interest" description="Disordered" evidence="1">
    <location>
        <begin position="157"/>
        <end position="201"/>
    </location>
</feature>
<evidence type="ECO:0000313" key="4">
    <source>
        <dbReference type="Proteomes" id="UP000254866"/>
    </source>
</evidence>
<dbReference type="RefSeq" id="XP_031872267.1">
    <property type="nucleotide sequence ID" value="XM_032012574.1"/>
</dbReference>
<evidence type="ECO:0000256" key="1">
    <source>
        <dbReference type="SAM" id="MobiDB-lite"/>
    </source>
</evidence>
<keyword evidence="2" id="KW-0812">Transmembrane</keyword>
<keyword evidence="4" id="KW-1185">Reference proteome</keyword>
<evidence type="ECO:0000313" key="3">
    <source>
        <dbReference type="EMBL" id="RDL39611.1"/>
    </source>
</evidence>
<protein>
    <recommendedName>
        <fullName evidence="5">Mid2 domain-containing protein</fullName>
    </recommendedName>
</protein>